<keyword evidence="2" id="KW-1185">Reference proteome</keyword>
<name>A0A8J3CQ78_9PROT</name>
<dbReference type="Pfam" id="PF05711">
    <property type="entry name" value="TylF"/>
    <property type="match status" value="1"/>
</dbReference>
<dbReference type="InterPro" id="IPR029063">
    <property type="entry name" value="SAM-dependent_MTases_sf"/>
</dbReference>
<organism evidence="1 2">
    <name type="scientific">Algimonas arctica</name>
    <dbReference type="NCBI Taxonomy" id="1479486"/>
    <lineage>
        <taxon>Bacteria</taxon>
        <taxon>Pseudomonadati</taxon>
        <taxon>Pseudomonadota</taxon>
        <taxon>Alphaproteobacteria</taxon>
        <taxon>Maricaulales</taxon>
        <taxon>Robiginitomaculaceae</taxon>
        <taxon>Algimonas</taxon>
    </lineage>
</organism>
<dbReference type="Gene3D" id="2.115.10.20">
    <property type="entry name" value="Glycosyl hydrolase domain, family 43"/>
    <property type="match status" value="1"/>
</dbReference>
<reference evidence="1" key="2">
    <citation type="submission" date="2020-09" db="EMBL/GenBank/DDBJ databases">
        <authorList>
            <person name="Sun Q."/>
            <person name="Kim S."/>
        </authorList>
    </citation>
    <scope>NUCLEOTIDE SEQUENCE</scope>
    <source>
        <strain evidence="1">KCTC 32513</strain>
    </source>
</reference>
<sequence>MFASSWPQAEGFNAWRAKSKIVVATLDPKTLKATSDFKPVSGLPPAASLHNPRAVLDDAGEMWLFFSESLLEQKCRIGVVQMDTETLAPKTDVVDLFPGFSELGMHPSQLQGPTNPAPYYDSDGRWGMLFRSAAGPGKARQLFHATALAPSGPWSTPHAVGGATDVEDPTVWMQGDCAHAVVRDIGGTVSGKSWPSLAGMGQDATGAWGAMQTPHLCNRSLPDISGDAVLYHRVERPHVLVTPERIILSLAVQPHPDTASTIQLFDWSAQTPYLEKGEAFQFNEPATVETIQSKRLSYLHKARLDSLDAEMARLRERNANGLVVEFGVALGGSGALMAGNMAPGLKFIGYDVFGQIPPPDENDSPRSHERYEIIDSGQSKGISGDSYYGYRDDLINDVKANFARLGAPVDGHRISLVKGLFRDTVDFPESTVIQLAHIDCDWYDPTLFCLNSVAPHIPKWGTIIIDDFDDWEGCRRATHEFLAANPDFRLREVQPHAIIRRFEAPKDRTAT</sequence>
<gene>
    <name evidence="1" type="ORF">GCM10009069_05010</name>
</gene>
<dbReference type="SUPFAM" id="SSF53335">
    <property type="entry name" value="S-adenosyl-L-methionine-dependent methyltransferases"/>
    <property type="match status" value="1"/>
</dbReference>
<accession>A0A8J3CQ78</accession>
<dbReference type="AlphaFoldDB" id="A0A8J3CQ78"/>
<protein>
    <submittedName>
        <fullName evidence="1">Uncharacterized protein</fullName>
    </submittedName>
</protein>
<dbReference type="SUPFAM" id="SSF75005">
    <property type="entry name" value="Arabinanase/levansucrase/invertase"/>
    <property type="match status" value="1"/>
</dbReference>
<reference evidence="1" key="1">
    <citation type="journal article" date="2014" name="Int. J. Syst. Evol. Microbiol.">
        <title>Complete genome sequence of Corynebacterium casei LMG S-19264T (=DSM 44701T), isolated from a smear-ripened cheese.</title>
        <authorList>
            <consortium name="US DOE Joint Genome Institute (JGI-PGF)"/>
            <person name="Walter F."/>
            <person name="Albersmeier A."/>
            <person name="Kalinowski J."/>
            <person name="Ruckert C."/>
        </authorList>
    </citation>
    <scope>NUCLEOTIDE SEQUENCE</scope>
    <source>
        <strain evidence="1">KCTC 32513</strain>
    </source>
</reference>
<comment type="caution">
    <text evidence="1">The sequence shown here is derived from an EMBL/GenBank/DDBJ whole genome shotgun (WGS) entry which is preliminary data.</text>
</comment>
<proteinExistence type="predicted"/>
<dbReference type="InterPro" id="IPR023296">
    <property type="entry name" value="Glyco_hydro_beta-prop_sf"/>
</dbReference>
<dbReference type="Gene3D" id="3.40.50.150">
    <property type="entry name" value="Vaccinia Virus protein VP39"/>
    <property type="match status" value="1"/>
</dbReference>
<dbReference type="InterPro" id="IPR008884">
    <property type="entry name" value="TylF_MeTrfase"/>
</dbReference>
<dbReference type="Proteomes" id="UP000634004">
    <property type="component" value="Unassembled WGS sequence"/>
</dbReference>
<dbReference type="PANTHER" id="PTHR40036:SF1">
    <property type="entry name" value="MACROCIN O-METHYLTRANSFERASE"/>
    <property type="match status" value="1"/>
</dbReference>
<evidence type="ECO:0000313" key="1">
    <source>
        <dbReference type="EMBL" id="GHA84888.1"/>
    </source>
</evidence>
<dbReference type="EMBL" id="BMZH01000002">
    <property type="protein sequence ID" value="GHA84888.1"/>
    <property type="molecule type" value="Genomic_DNA"/>
</dbReference>
<dbReference type="PANTHER" id="PTHR40036">
    <property type="entry name" value="MACROCIN O-METHYLTRANSFERASE"/>
    <property type="match status" value="1"/>
</dbReference>
<evidence type="ECO:0000313" key="2">
    <source>
        <dbReference type="Proteomes" id="UP000634004"/>
    </source>
</evidence>